<dbReference type="OrthoDB" id="3541554at2"/>
<comment type="caution">
    <text evidence="1">The sequence shown here is derived from an EMBL/GenBank/DDBJ whole genome shotgun (WGS) entry which is preliminary data.</text>
</comment>
<accession>A0A1E7KPA9</accession>
<sequence length="83" mass="9734">MGLVGQLLTFPLAPLRGTNWVLQQVLETAEREYYDPAPVRAALSELERQLLNGDITEEEFDRREDELLAEFTWRTEQQRRLNS</sequence>
<keyword evidence="2" id="KW-1185">Reference proteome</keyword>
<evidence type="ECO:0000313" key="2">
    <source>
        <dbReference type="Proteomes" id="UP000176101"/>
    </source>
</evidence>
<dbReference type="Proteomes" id="UP000176101">
    <property type="component" value="Unassembled WGS sequence"/>
</dbReference>
<evidence type="ECO:0000313" key="1">
    <source>
        <dbReference type="EMBL" id="OEV05775.1"/>
    </source>
</evidence>
<protein>
    <submittedName>
        <fullName evidence="1">Gas vesicle protein</fullName>
    </submittedName>
</protein>
<dbReference type="STRING" id="1075402.AN216_02220"/>
<dbReference type="InterPro" id="IPR007804">
    <property type="entry name" value="GvpG"/>
</dbReference>
<reference evidence="1 2" key="1">
    <citation type="journal article" date="2016" name="Front. Microbiol.">
        <title>Comparative Genomics Analysis of Streptomyces Species Reveals Their Adaptation to the Marine Environment and Their Diversity at the Genomic Level.</title>
        <authorList>
            <person name="Tian X."/>
            <person name="Zhang Z."/>
            <person name="Yang T."/>
            <person name="Chen M."/>
            <person name="Li J."/>
            <person name="Chen F."/>
            <person name="Yang J."/>
            <person name="Li W."/>
            <person name="Zhang B."/>
            <person name="Zhang Z."/>
            <person name="Wu J."/>
            <person name="Zhang C."/>
            <person name="Long L."/>
            <person name="Xiao J."/>
        </authorList>
    </citation>
    <scope>NUCLEOTIDE SEQUENCE [LARGE SCALE GENOMIC DNA]</scope>
    <source>
        <strain evidence="1 2">SCSIO 02100</strain>
    </source>
</reference>
<gene>
    <name evidence="1" type="ORF">AN216_02220</name>
</gene>
<proteinExistence type="predicted"/>
<organism evidence="1 2">
    <name type="scientific">Streptomyces oceani</name>
    <dbReference type="NCBI Taxonomy" id="1075402"/>
    <lineage>
        <taxon>Bacteria</taxon>
        <taxon>Bacillati</taxon>
        <taxon>Actinomycetota</taxon>
        <taxon>Actinomycetes</taxon>
        <taxon>Kitasatosporales</taxon>
        <taxon>Streptomycetaceae</taxon>
        <taxon>Streptomyces</taxon>
    </lineage>
</organism>
<name>A0A1E7KPA9_9ACTN</name>
<dbReference type="RefSeq" id="WP_070194845.1">
    <property type="nucleotide sequence ID" value="NZ_LJGU01000093.1"/>
</dbReference>
<dbReference type="AlphaFoldDB" id="A0A1E7KPA9"/>
<dbReference type="Pfam" id="PF05120">
    <property type="entry name" value="GvpG"/>
    <property type="match status" value="1"/>
</dbReference>
<dbReference type="EMBL" id="LJGU01000093">
    <property type="protein sequence ID" value="OEV05775.1"/>
    <property type="molecule type" value="Genomic_DNA"/>
</dbReference>
<dbReference type="PATRIC" id="fig|1075402.3.peg.3832"/>